<accession>A0A7S8E910</accession>
<dbReference type="KEGG" id="pmet:G4Y79_22765"/>
<evidence type="ECO:0000256" key="1">
    <source>
        <dbReference type="SAM" id="SignalP"/>
    </source>
</evidence>
<feature type="signal peptide" evidence="1">
    <location>
        <begin position="1"/>
        <end position="24"/>
    </location>
</feature>
<evidence type="ECO:0000313" key="3">
    <source>
        <dbReference type="Proteomes" id="UP000594468"/>
    </source>
</evidence>
<organism evidence="2 3">
    <name type="scientific">Phototrophicus methaneseepsis</name>
    <dbReference type="NCBI Taxonomy" id="2710758"/>
    <lineage>
        <taxon>Bacteria</taxon>
        <taxon>Bacillati</taxon>
        <taxon>Chloroflexota</taxon>
        <taxon>Candidatus Thermofontia</taxon>
        <taxon>Phototrophicales</taxon>
        <taxon>Phototrophicaceae</taxon>
        <taxon>Phototrophicus</taxon>
    </lineage>
</organism>
<dbReference type="Proteomes" id="UP000594468">
    <property type="component" value="Chromosome"/>
</dbReference>
<dbReference type="AlphaFoldDB" id="A0A7S8E910"/>
<dbReference type="RefSeq" id="WP_195170543.1">
    <property type="nucleotide sequence ID" value="NZ_CP062983.1"/>
</dbReference>
<feature type="chain" id="PRO_5032720609" evidence="1">
    <location>
        <begin position="25"/>
        <end position="431"/>
    </location>
</feature>
<proteinExistence type="predicted"/>
<keyword evidence="1" id="KW-0732">Signal</keyword>
<evidence type="ECO:0000313" key="2">
    <source>
        <dbReference type="EMBL" id="QPC82474.1"/>
    </source>
</evidence>
<gene>
    <name evidence="2" type="ORF">G4Y79_22765</name>
</gene>
<protein>
    <submittedName>
        <fullName evidence="2">Uncharacterized protein</fullName>
    </submittedName>
</protein>
<keyword evidence="3" id="KW-1185">Reference proteome</keyword>
<reference evidence="2 3" key="1">
    <citation type="submission" date="2020-02" db="EMBL/GenBank/DDBJ databases">
        <authorList>
            <person name="Zheng R.K."/>
            <person name="Sun C.M."/>
        </authorList>
    </citation>
    <scope>NUCLEOTIDE SEQUENCE [LARGE SCALE GENOMIC DNA]</scope>
    <source>
        <strain evidence="3">rifampicinis</strain>
    </source>
</reference>
<sequence length="431" mass="47272">MTLFARRFIVSIILLIALSGAALAQEGEALSETPPLFDLLATVPELAPDDLGLIYYADVAVAERARMGNANMITTAEQFEQLDSTRMNRVWLMGYPSSTALPALQYFVQGMSLYKETMGFELFDIEQSLYFGNPPQQGFVLRGDFDQEAIVAAFTARDYEVHVEDDLTVLCGDVGCENGNEMDLGNRNLGNMFGGEFGMSEPAALADGLIFNSRDFDRLNAMIDAYVGDEVSILTHEAYAASARAITQTGELRQAIFVPSSLLPQMADVASSILGASADEGQIAALEERLGLNDRDPDDVLPNYEVMTLADVTMPDEGVSHTMVTFAYNNPGFAATAVDVLQARLDNFGELQSLVTERPFEMLFEDRNASPLPVTRYTDEETGYEIVMVAWETPLVVGPQEMNGSMMMSGLTYRLLVDMLYQRDMAWAAAG</sequence>
<name>A0A7S8E910_9CHLR</name>
<dbReference type="EMBL" id="CP062983">
    <property type="protein sequence ID" value="QPC82474.1"/>
    <property type="molecule type" value="Genomic_DNA"/>
</dbReference>